<protein>
    <submittedName>
        <fullName evidence="2">Uncharacterized protein</fullName>
    </submittedName>
</protein>
<dbReference type="OrthoDB" id="6378736at2759"/>
<evidence type="ECO:0000313" key="3">
    <source>
        <dbReference type="Proteomes" id="UP000326759"/>
    </source>
</evidence>
<name>A0A5N5TGW5_9CRUS</name>
<feature type="compositionally biased region" description="Polar residues" evidence="1">
    <location>
        <begin position="175"/>
        <end position="200"/>
    </location>
</feature>
<reference evidence="2 3" key="1">
    <citation type="journal article" date="2019" name="PLoS Biol.">
        <title>Sex chromosomes control vertical transmission of feminizing Wolbachia symbionts in an isopod.</title>
        <authorList>
            <person name="Becking T."/>
            <person name="Chebbi M.A."/>
            <person name="Giraud I."/>
            <person name="Moumen B."/>
            <person name="Laverre T."/>
            <person name="Caubet Y."/>
            <person name="Peccoud J."/>
            <person name="Gilbert C."/>
            <person name="Cordaux R."/>
        </authorList>
    </citation>
    <scope>NUCLEOTIDE SEQUENCE [LARGE SCALE GENOMIC DNA]</scope>
    <source>
        <strain evidence="2">ANa2</strain>
        <tissue evidence="2">Whole body excluding digestive tract and cuticle</tissue>
    </source>
</reference>
<sequence length="200" mass="21631">IIFITINEIKSQALHCQPGDTSCQRCSSSCNSVQPSHLPECCEAFNVCCDHYLSACKQCSQIAAHDVFFPEYCCASFTACCDKVTTINVSPTTKRPKPKDSQIGENAILSVVSNDQETLSDTLRGHKSRKESSSHDISRVPSNVGTAALGEVDLTPQVSQPKPRGRGRGSSRGGNQASENVRPSQRPSNLDSQQTAKVFI</sequence>
<dbReference type="EMBL" id="SEYY01001077">
    <property type="protein sequence ID" value="KAB7505883.1"/>
    <property type="molecule type" value="Genomic_DNA"/>
</dbReference>
<organism evidence="2 3">
    <name type="scientific">Armadillidium nasatum</name>
    <dbReference type="NCBI Taxonomy" id="96803"/>
    <lineage>
        <taxon>Eukaryota</taxon>
        <taxon>Metazoa</taxon>
        <taxon>Ecdysozoa</taxon>
        <taxon>Arthropoda</taxon>
        <taxon>Crustacea</taxon>
        <taxon>Multicrustacea</taxon>
        <taxon>Malacostraca</taxon>
        <taxon>Eumalacostraca</taxon>
        <taxon>Peracarida</taxon>
        <taxon>Isopoda</taxon>
        <taxon>Oniscidea</taxon>
        <taxon>Crinocheta</taxon>
        <taxon>Armadillidiidae</taxon>
        <taxon>Armadillidium</taxon>
    </lineage>
</organism>
<feature type="region of interest" description="Disordered" evidence="1">
    <location>
        <begin position="124"/>
        <end position="200"/>
    </location>
</feature>
<feature type="non-terminal residue" evidence="2">
    <location>
        <position position="1"/>
    </location>
</feature>
<evidence type="ECO:0000313" key="2">
    <source>
        <dbReference type="EMBL" id="KAB7505883.1"/>
    </source>
</evidence>
<dbReference type="AlphaFoldDB" id="A0A5N5TGW5"/>
<keyword evidence="3" id="KW-1185">Reference proteome</keyword>
<accession>A0A5N5TGW5</accession>
<evidence type="ECO:0000256" key="1">
    <source>
        <dbReference type="SAM" id="MobiDB-lite"/>
    </source>
</evidence>
<proteinExistence type="predicted"/>
<dbReference type="Proteomes" id="UP000326759">
    <property type="component" value="Unassembled WGS sequence"/>
</dbReference>
<comment type="caution">
    <text evidence="2">The sequence shown here is derived from an EMBL/GenBank/DDBJ whole genome shotgun (WGS) entry which is preliminary data.</text>
</comment>
<gene>
    <name evidence="2" type="ORF">Anas_06723</name>
</gene>